<dbReference type="PROSITE" id="PS50928">
    <property type="entry name" value="ABC_TM1"/>
    <property type="match status" value="1"/>
</dbReference>
<feature type="transmembrane region" description="Helical" evidence="7">
    <location>
        <begin position="12"/>
        <end position="37"/>
    </location>
</feature>
<keyword evidence="2 7" id="KW-0813">Transport</keyword>
<keyword evidence="5 7" id="KW-1133">Transmembrane helix</keyword>
<reference evidence="9" key="1">
    <citation type="submission" date="2020-08" db="EMBL/GenBank/DDBJ databases">
        <title>Genome public.</title>
        <authorList>
            <person name="Liu C."/>
            <person name="Sun Q."/>
        </authorList>
    </citation>
    <scope>NUCLEOTIDE SEQUENCE</scope>
    <source>
        <strain evidence="9">NSJ-15</strain>
    </source>
</reference>
<protein>
    <submittedName>
        <fullName evidence="9">Sugar ABC transporter permease</fullName>
    </submittedName>
</protein>
<evidence type="ECO:0000313" key="10">
    <source>
        <dbReference type="Proteomes" id="UP000632659"/>
    </source>
</evidence>
<organism evidence="9 10">
    <name type="scientific">Massiliimalia timonensis</name>
    <dbReference type="NCBI Taxonomy" id="1987501"/>
    <lineage>
        <taxon>Bacteria</taxon>
        <taxon>Bacillati</taxon>
        <taxon>Bacillota</taxon>
        <taxon>Clostridia</taxon>
        <taxon>Eubacteriales</taxon>
        <taxon>Oscillospiraceae</taxon>
        <taxon>Massiliimalia</taxon>
    </lineage>
</organism>
<keyword evidence="3" id="KW-1003">Cell membrane</keyword>
<dbReference type="EMBL" id="JACRTL010000001">
    <property type="protein sequence ID" value="MBC8609626.1"/>
    <property type="molecule type" value="Genomic_DNA"/>
</dbReference>
<name>A0A8J6TQT0_9FIRM</name>
<feature type="transmembrane region" description="Helical" evidence="7">
    <location>
        <begin position="104"/>
        <end position="125"/>
    </location>
</feature>
<comment type="similarity">
    <text evidence="7">Belongs to the binding-protein-dependent transport system permease family.</text>
</comment>
<dbReference type="PANTHER" id="PTHR30193">
    <property type="entry name" value="ABC TRANSPORTER PERMEASE PROTEIN"/>
    <property type="match status" value="1"/>
</dbReference>
<dbReference type="InterPro" id="IPR000515">
    <property type="entry name" value="MetI-like"/>
</dbReference>
<feature type="transmembrane region" description="Helical" evidence="7">
    <location>
        <begin position="155"/>
        <end position="176"/>
    </location>
</feature>
<comment type="subcellular location">
    <subcellularLocation>
        <location evidence="1 7">Cell membrane</location>
        <topology evidence="1 7">Multi-pass membrane protein</topology>
    </subcellularLocation>
</comment>
<feature type="transmembrane region" description="Helical" evidence="7">
    <location>
        <begin position="260"/>
        <end position="281"/>
    </location>
</feature>
<sequence length="292" mass="32583">MGTLKMKPAYYLYLLPALALFAVFFVVPFVQTVFISLQDWDSINEMEFIGFSNYMEMFRDEVFVASVGRVLKYALIQVVVQIALGLLFAALLRGEKKGNGFFRAVYFLPYIISSAAICVMFTVMYDNDIGLINNLLRAVGLDSWVHIWLGEESTAFYATIAVPIWQGLGMYIVILLSGLQGISEEYYEAAKIDGATAFQSFRKITVPLLWPIIQICIILSVSGAFKNFDYVYMLTGGGPGSSTHVPATFMYDKAFIGMRYGYGSAVAVFIFMLGFVFTLVFKGIAGRKSIDE</sequence>
<evidence type="ECO:0000256" key="6">
    <source>
        <dbReference type="ARBA" id="ARBA00023136"/>
    </source>
</evidence>
<evidence type="ECO:0000259" key="8">
    <source>
        <dbReference type="PROSITE" id="PS50928"/>
    </source>
</evidence>
<evidence type="ECO:0000313" key="9">
    <source>
        <dbReference type="EMBL" id="MBC8609626.1"/>
    </source>
</evidence>
<dbReference type="GO" id="GO:0055085">
    <property type="term" value="P:transmembrane transport"/>
    <property type="evidence" value="ECO:0007669"/>
    <property type="project" value="InterPro"/>
</dbReference>
<evidence type="ECO:0000256" key="7">
    <source>
        <dbReference type="RuleBase" id="RU363032"/>
    </source>
</evidence>
<dbReference type="RefSeq" id="WP_154824757.1">
    <property type="nucleotide sequence ID" value="NZ_JACRTL010000001.1"/>
</dbReference>
<keyword evidence="10" id="KW-1185">Reference proteome</keyword>
<dbReference type="CDD" id="cd06261">
    <property type="entry name" value="TM_PBP2"/>
    <property type="match status" value="1"/>
</dbReference>
<dbReference type="Proteomes" id="UP000632659">
    <property type="component" value="Unassembled WGS sequence"/>
</dbReference>
<evidence type="ECO:0000256" key="2">
    <source>
        <dbReference type="ARBA" id="ARBA00022448"/>
    </source>
</evidence>
<dbReference type="PANTHER" id="PTHR30193:SF37">
    <property type="entry name" value="INNER MEMBRANE ABC TRANSPORTER PERMEASE PROTEIN YCJO"/>
    <property type="match status" value="1"/>
</dbReference>
<gene>
    <name evidence="9" type="ORF">H8702_00640</name>
</gene>
<dbReference type="InterPro" id="IPR051393">
    <property type="entry name" value="ABC_transporter_permease"/>
</dbReference>
<feature type="transmembrane region" description="Helical" evidence="7">
    <location>
        <begin position="208"/>
        <end position="225"/>
    </location>
</feature>
<feature type="domain" description="ABC transmembrane type-1" evidence="8">
    <location>
        <begin position="67"/>
        <end position="281"/>
    </location>
</feature>
<evidence type="ECO:0000256" key="4">
    <source>
        <dbReference type="ARBA" id="ARBA00022692"/>
    </source>
</evidence>
<evidence type="ECO:0000256" key="5">
    <source>
        <dbReference type="ARBA" id="ARBA00022989"/>
    </source>
</evidence>
<dbReference type="GO" id="GO:0005886">
    <property type="term" value="C:plasma membrane"/>
    <property type="evidence" value="ECO:0007669"/>
    <property type="project" value="UniProtKB-SubCell"/>
</dbReference>
<evidence type="ECO:0000256" key="3">
    <source>
        <dbReference type="ARBA" id="ARBA00022475"/>
    </source>
</evidence>
<keyword evidence="6 7" id="KW-0472">Membrane</keyword>
<dbReference type="Pfam" id="PF00528">
    <property type="entry name" value="BPD_transp_1"/>
    <property type="match status" value="1"/>
</dbReference>
<accession>A0A8J6TQT0</accession>
<dbReference type="Gene3D" id="1.10.3720.10">
    <property type="entry name" value="MetI-like"/>
    <property type="match status" value="1"/>
</dbReference>
<dbReference type="SUPFAM" id="SSF161098">
    <property type="entry name" value="MetI-like"/>
    <property type="match status" value="1"/>
</dbReference>
<evidence type="ECO:0000256" key="1">
    <source>
        <dbReference type="ARBA" id="ARBA00004651"/>
    </source>
</evidence>
<dbReference type="InterPro" id="IPR035906">
    <property type="entry name" value="MetI-like_sf"/>
</dbReference>
<dbReference type="AlphaFoldDB" id="A0A8J6TQT0"/>
<keyword evidence="4 7" id="KW-0812">Transmembrane</keyword>
<comment type="caution">
    <text evidence="9">The sequence shown here is derived from an EMBL/GenBank/DDBJ whole genome shotgun (WGS) entry which is preliminary data.</text>
</comment>
<proteinExistence type="inferred from homology"/>
<feature type="transmembrane region" description="Helical" evidence="7">
    <location>
        <begin position="73"/>
        <end position="92"/>
    </location>
</feature>